<protein>
    <submittedName>
        <fullName evidence="5">S-adenosylmethionine:tRNA ribosyltransferase-isomerase</fullName>
    </submittedName>
</protein>
<dbReference type="AlphaFoldDB" id="A0A941J053"/>
<name>A0A941J053_9ACTN</name>
<organism evidence="5 6">
    <name type="scientific">Streptomyces tuirus</name>
    <dbReference type="NCBI Taxonomy" id="68278"/>
    <lineage>
        <taxon>Bacteria</taxon>
        <taxon>Bacillati</taxon>
        <taxon>Actinomycetota</taxon>
        <taxon>Actinomycetes</taxon>
        <taxon>Kitasatosporales</taxon>
        <taxon>Streptomycetaceae</taxon>
        <taxon>Streptomyces</taxon>
    </lineage>
</organism>
<evidence type="ECO:0000256" key="4">
    <source>
        <dbReference type="ARBA" id="ARBA00022785"/>
    </source>
</evidence>
<dbReference type="PANTHER" id="PTHR30307:SF0">
    <property type="entry name" value="S-ADENOSYLMETHIONINE:TRNA RIBOSYLTRANSFERASE-ISOMERASE"/>
    <property type="match status" value="1"/>
</dbReference>
<dbReference type="InterPro" id="IPR036100">
    <property type="entry name" value="QueA_sf"/>
</dbReference>
<dbReference type="EMBL" id="JAGTPG010000002">
    <property type="protein sequence ID" value="MBR8640953.1"/>
    <property type="molecule type" value="Genomic_DNA"/>
</dbReference>
<evidence type="ECO:0000256" key="1">
    <source>
        <dbReference type="ARBA" id="ARBA00022490"/>
    </source>
</evidence>
<evidence type="ECO:0000313" key="6">
    <source>
        <dbReference type="Proteomes" id="UP000682308"/>
    </source>
</evidence>
<proteinExistence type="predicted"/>
<evidence type="ECO:0000256" key="3">
    <source>
        <dbReference type="ARBA" id="ARBA00022691"/>
    </source>
</evidence>
<gene>
    <name evidence="5" type="ORF">KEF29_20620</name>
</gene>
<dbReference type="GO" id="GO:0051075">
    <property type="term" value="F:S-adenosylmethionine:tRNA ribosyltransferase-isomerase activity"/>
    <property type="evidence" value="ECO:0007669"/>
    <property type="project" value="TreeGrafter"/>
</dbReference>
<evidence type="ECO:0000256" key="2">
    <source>
        <dbReference type="ARBA" id="ARBA00022679"/>
    </source>
</evidence>
<dbReference type="Gene3D" id="3.40.1780.10">
    <property type="entry name" value="QueA-like"/>
    <property type="match status" value="1"/>
</dbReference>
<dbReference type="GO" id="GO:0008616">
    <property type="term" value="P:tRNA queuosine(34) biosynthetic process"/>
    <property type="evidence" value="ECO:0007669"/>
    <property type="project" value="UniProtKB-KW"/>
</dbReference>
<keyword evidence="6" id="KW-1185">Reference proteome</keyword>
<dbReference type="InterPro" id="IPR042118">
    <property type="entry name" value="QueA_dom1"/>
</dbReference>
<keyword evidence="3" id="KW-0949">S-adenosyl-L-methionine</keyword>
<dbReference type="SUPFAM" id="SSF111337">
    <property type="entry name" value="QueA-like"/>
    <property type="match status" value="1"/>
</dbReference>
<dbReference type="InterPro" id="IPR042119">
    <property type="entry name" value="QueA_dom2"/>
</dbReference>
<accession>A0A941J053</accession>
<dbReference type="InterPro" id="IPR003699">
    <property type="entry name" value="QueA"/>
</dbReference>
<evidence type="ECO:0000313" key="5">
    <source>
        <dbReference type="EMBL" id="MBR8640953.1"/>
    </source>
</evidence>
<keyword evidence="1" id="KW-0963">Cytoplasm</keyword>
<sequence>MTLAVRVPEELSARVPVEQRGPGLDRDAVRLLVSRGAEVAHHTFMDLPRLLRAGDLLVVNTSATLAAAVDGWIGHARVVVHFSTRGDDGRWAVELREPDGRGTTRARAGGPGGTEVCLPGGVRLVLEEPLSGRSERLWWARVTGPGVLGLLREHGRPIRYSYTERDQPLSVYQTVFALPSADGAGSAEMPSAARPFTARMVAELVSRGVQFAPVVLHTGVASAEAHEPPCPERFVVPEASARLINAVRAGGGRVVAVGTTAVRAVESAAGADGVVGPRAGWTDLVVTPERGVRVVDGLLTGLHEPEASHLLMLEAVGGRVAIERGYGAALQGRYLWHEFGDVHLLLP</sequence>
<keyword evidence="2" id="KW-0808">Transferase</keyword>
<dbReference type="Pfam" id="PF02547">
    <property type="entry name" value="Queuosine_synth"/>
    <property type="match status" value="1"/>
</dbReference>
<dbReference type="Proteomes" id="UP000682308">
    <property type="component" value="Unassembled WGS sequence"/>
</dbReference>
<reference evidence="5 6" key="1">
    <citation type="submission" date="2021-04" db="EMBL/GenBank/DDBJ databases">
        <title>Characterization of the biosynthetic gene cluster of new lipopeptides with antitumor activity in the genome of the marine Streptomyces PHM034.</title>
        <authorList>
            <person name="Ceniceros A."/>
            <person name="Canedo L."/>
            <person name="Mendez C."/>
            <person name="Olano C."/>
            <person name="Schleissner C."/>
            <person name="Cuevas C."/>
            <person name="De La Calle F."/>
            <person name="Salas J.A."/>
        </authorList>
    </citation>
    <scope>NUCLEOTIDE SEQUENCE [LARGE SCALE GENOMIC DNA]</scope>
    <source>
        <strain evidence="5 6">PHM034</strain>
    </source>
</reference>
<comment type="caution">
    <text evidence="5">The sequence shown here is derived from an EMBL/GenBank/DDBJ whole genome shotgun (WGS) entry which is preliminary data.</text>
</comment>
<dbReference type="PANTHER" id="PTHR30307">
    <property type="entry name" value="S-ADENOSYLMETHIONINE:TRNA RIBOSYLTRANSFERASE-ISOMERASE"/>
    <property type="match status" value="1"/>
</dbReference>
<keyword evidence="4" id="KW-0671">Queuosine biosynthesis</keyword>
<dbReference type="Gene3D" id="2.40.10.240">
    <property type="entry name" value="QueA-like"/>
    <property type="match status" value="1"/>
</dbReference>